<evidence type="ECO:0000256" key="2">
    <source>
        <dbReference type="ARBA" id="ARBA00022803"/>
    </source>
</evidence>
<dbReference type="Pfam" id="PF13424">
    <property type="entry name" value="TPR_12"/>
    <property type="match status" value="1"/>
</dbReference>
<dbReference type="PANTHER" id="PTHR45586:SF1">
    <property type="entry name" value="LIPOPOLYSACCHARIDE ASSEMBLY PROTEIN B"/>
    <property type="match status" value="1"/>
</dbReference>
<name>A0A1Q2KXK3_9BACL</name>
<dbReference type="PANTHER" id="PTHR45586">
    <property type="entry name" value="TPR REPEAT-CONTAINING PROTEIN PA4667"/>
    <property type="match status" value="1"/>
</dbReference>
<feature type="repeat" description="TPR" evidence="3">
    <location>
        <begin position="101"/>
        <end position="134"/>
    </location>
</feature>
<dbReference type="SMART" id="SM00671">
    <property type="entry name" value="SEL1"/>
    <property type="match status" value="3"/>
</dbReference>
<accession>A0A1Q2KXK3</accession>
<evidence type="ECO:0000313" key="5">
    <source>
        <dbReference type="Proteomes" id="UP000188184"/>
    </source>
</evidence>
<protein>
    <submittedName>
        <fullName evidence="4">Uncharacterized protein</fullName>
    </submittedName>
</protein>
<gene>
    <name evidence="4" type="ORF">B0X71_07395</name>
</gene>
<dbReference type="Proteomes" id="UP000188184">
    <property type="component" value="Chromosome"/>
</dbReference>
<dbReference type="PROSITE" id="PS50293">
    <property type="entry name" value="TPR_REGION"/>
    <property type="match status" value="1"/>
</dbReference>
<evidence type="ECO:0000256" key="3">
    <source>
        <dbReference type="PROSITE-ProRule" id="PRU00339"/>
    </source>
</evidence>
<dbReference type="SUPFAM" id="SSF48452">
    <property type="entry name" value="TPR-like"/>
    <property type="match status" value="1"/>
</dbReference>
<evidence type="ECO:0000256" key="1">
    <source>
        <dbReference type="ARBA" id="ARBA00022737"/>
    </source>
</evidence>
<dbReference type="KEGG" id="pmar:B0X71_07395"/>
<dbReference type="InterPro" id="IPR051012">
    <property type="entry name" value="CellSynth/LPSAsmb/PSIAsmb"/>
</dbReference>
<dbReference type="Gene3D" id="1.25.40.10">
    <property type="entry name" value="Tetratricopeptide repeat domain"/>
    <property type="match status" value="2"/>
</dbReference>
<dbReference type="RefSeq" id="WP_198038700.1">
    <property type="nucleotide sequence ID" value="NZ_CP019640.1"/>
</dbReference>
<dbReference type="InterPro" id="IPR019734">
    <property type="entry name" value="TPR_rpt"/>
</dbReference>
<proteinExistence type="predicted"/>
<feature type="repeat" description="TPR" evidence="3">
    <location>
        <begin position="4"/>
        <end position="33"/>
    </location>
</feature>
<dbReference type="InterPro" id="IPR011990">
    <property type="entry name" value="TPR-like_helical_dom_sf"/>
</dbReference>
<dbReference type="Pfam" id="PF13432">
    <property type="entry name" value="TPR_16"/>
    <property type="match status" value="1"/>
</dbReference>
<dbReference type="AlphaFoldDB" id="A0A1Q2KXK3"/>
<reference evidence="4 5" key="1">
    <citation type="submission" date="2017-02" db="EMBL/GenBank/DDBJ databases">
        <title>The complete genomic sequence of a novel cold adapted crude oil-degrading bacterium Planococcus qaidamina Y42.</title>
        <authorList>
            <person name="Yang R."/>
        </authorList>
    </citation>
    <scope>NUCLEOTIDE SEQUENCE [LARGE SCALE GENOMIC DNA]</scope>
    <source>
        <strain evidence="4 5">Y42</strain>
    </source>
</reference>
<feature type="repeat" description="TPR" evidence="3">
    <location>
        <begin position="67"/>
        <end position="100"/>
    </location>
</feature>
<dbReference type="EMBL" id="CP019640">
    <property type="protein sequence ID" value="AQQ52931.1"/>
    <property type="molecule type" value="Genomic_DNA"/>
</dbReference>
<dbReference type="Pfam" id="PF14559">
    <property type="entry name" value="TPR_19"/>
    <property type="match status" value="1"/>
</dbReference>
<evidence type="ECO:0000313" key="4">
    <source>
        <dbReference type="EMBL" id="AQQ52931.1"/>
    </source>
</evidence>
<organism evidence="4 5">
    <name type="scientific">Planococcus lenghuensis</name>
    <dbReference type="NCBI Taxonomy" id="2213202"/>
    <lineage>
        <taxon>Bacteria</taxon>
        <taxon>Bacillati</taxon>
        <taxon>Bacillota</taxon>
        <taxon>Bacilli</taxon>
        <taxon>Bacillales</taxon>
        <taxon>Caryophanaceae</taxon>
        <taxon>Planococcus</taxon>
    </lineage>
</organism>
<dbReference type="PROSITE" id="PS50005">
    <property type="entry name" value="TPR"/>
    <property type="match status" value="3"/>
</dbReference>
<keyword evidence="5" id="KW-1185">Reference proteome</keyword>
<dbReference type="SMART" id="SM00028">
    <property type="entry name" value="TPR"/>
    <property type="match status" value="6"/>
</dbReference>
<dbReference type="InterPro" id="IPR006597">
    <property type="entry name" value="Sel1-like"/>
</dbReference>
<keyword evidence="2 3" id="KW-0802">TPR repeat</keyword>
<keyword evidence="1" id="KW-0677">Repeat</keyword>
<sequence>MDYNETGIRALQDGRYEEAVAAFTKAIEQEPDNPLGYINFGHVLAATGDTERAERFFQKALTLGESATAYYGLANLYFNEDRYEEALKLYEKAIQLGIEGPDAHYMMGKSLERLQQPKLALPYLQRAVELDGEDTDARMSYGIALATLELFDLAEPEFQQVLIQEPEHADAHYNLGVLYAVSTENTDAALSHLKRAFTIDENHDQARYVHDMILQRLN</sequence>